<feature type="transmembrane region" description="Helical" evidence="1">
    <location>
        <begin position="248"/>
        <end position="271"/>
    </location>
</feature>
<dbReference type="RefSeq" id="WP_214159884.1">
    <property type="nucleotide sequence ID" value="NZ_JAHBAY010000016.1"/>
</dbReference>
<dbReference type="InterPro" id="IPR039672">
    <property type="entry name" value="MFS_2"/>
</dbReference>
<evidence type="ECO:0000313" key="2">
    <source>
        <dbReference type="EMBL" id="MBT0773348.1"/>
    </source>
</evidence>
<evidence type="ECO:0000313" key="3">
    <source>
        <dbReference type="Proteomes" id="UP001197247"/>
    </source>
</evidence>
<name>A0ABS5TRD1_9ACTN</name>
<gene>
    <name evidence="2" type="ORF">KIH74_30665</name>
</gene>
<dbReference type="InterPro" id="IPR036259">
    <property type="entry name" value="MFS_trans_sf"/>
</dbReference>
<dbReference type="Pfam" id="PF13347">
    <property type="entry name" value="MFS_2"/>
    <property type="match status" value="1"/>
</dbReference>
<comment type="caution">
    <text evidence="2">The sequence shown here is derived from an EMBL/GenBank/DDBJ whole genome shotgun (WGS) entry which is preliminary data.</text>
</comment>
<dbReference type="Proteomes" id="UP001197247">
    <property type="component" value="Unassembled WGS sequence"/>
</dbReference>
<reference evidence="2 3" key="1">
    <citation type="submission" date="2021-05" db="EMBL/GenBank/DDBJ databases">
        <title>Kineosporia and Streptomyces sp. nov. two new marine actinobacteria isolated from Coral.</title>
        <authorList>
            <person name="Buangrab K."/>
            <person name="Sutthacheep M."/>
            <person name="Yeemin T."/>
            <person name="Harunari E."/>
            <person name="Igarashi Y."/>
            <person name="Kanchanasin P."/>
            <person name="Tanasupawat S."/>
            <person name="Phongsopitanun W."/>
        </authorList>
    </citation>
    <scope>NUCLEOTIDE SEQUENCE [LARGE SCALE GENOMIC DNA]</scope>
    <source>
        <strain evidence="2 3">J2-2</strain>
    </source>
</reference>
<dbReference type="PANTHER" id="PTHR11328:SF24">
    <property type="entry name" value="MAJOR FACILITATOR SUPERFAMILY (MFS) PROFILE DOMAIN-CONTAINING PROTEIN"/>
    <property type="match status" value="1"/>
</dbReference>
<feature type="transmembrane region" description="Helical" evidence="1">
    <location>
        <begin position="334"/>
        <end position="358"/>
    </location>
</feature>
<dbReference type="InterPro" id="IPR001927">
    <property type="entry name" value="Na/Gal_symport"/>
</dbReference>
<keyword evidence="1" id="KW-1133">Transmembrane helix</keyword>
<keyword evidence="3" id="KW-1185">Reference proteome</keyword>
<feature type="transmembrane region" description="Helical" evidence="1">
    <location>
        <begin position="127"/>
        <end position="150"/>
    </location>
</feature>
<feature type="transmembrane region" description="Helical" evidence="1">
    <location>
        <begin position="387"/>
        <end position="404"/>
    </location>
</feature>
<keyword evidence="1" id="KW-0812">Transmembrane</keyword>
<dbReference type="EMBL" id="JAHBAY010000016">
    <property type="protein sequence ID" value="MBT0773348.1"/>
    <property type="molecule type" value="Genomic_DNA"/>
</dbReference>
<protein>
    <submittedName>
        <fullName evidence="2">Glycoside-pentoside-hexuronide (GPH):cation symporter</fullName>
    </submittedName>
</protein>
<dbReference type="NCBIfam" id="TIGR00792">
    <property type="entry name" value="gph"/>
    <property type="match status" value="1"/>
</dbReference>
<evidence type="ECO:0000256" key="1">
    <source>
        <dbReference type="SAM" id="Phobius"/>
    </source>
</evidence>
<dbReference type="Gene3D" id="1.20.1250.20">
    <property type="entry name" value="MFS general substrate transporter like domains"/>
    <property type="match status" value="2"/>
</dbReference>
<dbReference type="SUPFAM" id="SSF103473">
    <property type="entry name" value="MFS general substrate transporter"/>
    <property type="match status" value="1"/>
</dbReference>
<keyword evidence="1" id="KW-0472">Membrane</keyword>
<sequence>MVNSVEPALNSGAVPEITARLSLKEKISYGLGDLGNGFMFDLGQAYLLKFYTDVAGLPATVAGEIFIITKIFDAFMDPVAGSFVDGRSRIGRHGRFKPVMFYSSIALAVLTVFIFTTPGASQNVNLAYAYITYMAWGVLYSFTNVPYGSLSSVMTQNAGQRSQLASFRQAGSVTALLVTGVAFMPIVLAFGTQRIGFPVAAAIMALIGVLAFFGTFRGTQETVRVARTEKLTLRGFATTVRTNRPLQVLVLMTLFSISAYNIKTMMIAYYTEYVLGDISLLPYINFISIGCSVIGILSIPYLCRRFGKKNTALIGFAIAAVADGLNFLTHTNLVTFTLLLSVSFIGVALPNGVVWALVSDAIDFGHWRTGVRREGIVYSMFNFSRKLAQSIAGGLAGFGLGYVGYVANETQTAATQTGMKELQMLFPCVAFMVAAAVLFFLYPLTDERVTSMVTEIHQREDHQREDGAGTTS</sequence>
<organism evidence="2 3">
    <name type="scientific">Kineosporia corallincola</name>
    <dbReference type="NCBI Taxonomy" id="2835133"/>
    <lineage>
        <taxon>Bacteria</taxon>
        <taxon>Bacillati</taxon>
        <taxon>Actinomycetota</taxon>
        <taxon>Actinomycetes</taxon>
        <taxon>Kineosporiales</taxon>
        <taxon>Kineosporiaceae</taxon>
        <taxon>Kineosporia</taxon>
    </lineage>
</organism>
<feature type="transmembrane region" description="Helical" evidence="1">
    <location>
        <begin position="283"/>
        <end position="303"/>
    </location>
</feature>
<feature type="transmembrane region" description="Helical" evidence="1">
    <location>
        <begin position="195"/>
        <end position="216"/>
    </location>
</feature>
<feature type="transmembrane region" description="Helical" evidence="1">
    <location>
        <begin position="99"/>
        <end position="121"/>
    </location>
</feature>
<dbReference type="PANTHER" id="PTHR11328">
    <property type="entry name" value="MAJOR FACILITATOR SUPERFAMILY DOMAIN-CONTAINING PROTEIN"/>
    <property type="match status" value="1"/>
</dbReference>
<feature type="transmembrane region" description="Helical" evidence="1">
    <location>
        <begin position="424"/>
        <end position="442"/>
    </location>
</feature>
<dbReference type="CDD" id="cd17332">
    <property type="entry name" value="MFS_MelB_like"/>
    <property type="match status" value="1"/>
</dbReference>
<proteinExistence type="predicted"/>
<feature type="transmembrane region" description="Helical" evidence="1">
    <location>
        <begin position="170"/>
        <end position="189"/>
    </location>
</feature>
<accession>A0ABS5TRD1</accession>